<accession>A0A9P0K5V4</accession>
<feature type="region of interest" description="Disordered" evidence="1">
    <location>
        <begin position="264"/>
        <end position="298"/>
    </location>
</feature>
<sequence>MYTQPCLPDIANFKLFSGKIQKKSKGKKIKIIVDQKLEVAKKKLKLIQFDDQLVNVKRTSTRTDQESAEELVDALQKLKDSQEIHMLKHMSKFAAPPPEMGKFSFPPPDVSIPPPLTRQSPPVISKPPVLFQFGPLTPHTFYPRPPFMIKHQNRALVMRKVPRAIIPTQTSASGNAESITDVPLSELMMRSIKKPDKPAFLEPIKVYEVSRGNPCMRSAQSIYLRPPFPSRTYRRAITPSVQGSRSSLIAPAIVPQTYDRRVEKMNISDDSIDDRTDQDKGEISDTATDVSGDINDFY</sequence>
<evidence type="ECO:0000313" key="3">
    <source>
        <dbReference type="Proteomes" id="UP001152888"/>
    </source>
</evidence>
<protein>
    <submittedName>
        <fullName evidence="2">Uncharacterized protein</fullName>
    </submittedName>
</protein>
<feature type="compositionally biased region" description="Basic and acidic residues" evidence="1">
    <location>
        <begin position="264"/>
        <end position="283"/>
    </location>
</feature>
<evidence type="ECO:0000256" key="1">
    <source>
        <dbReference type="SAM" id="MobiDB-lite"/>
    </source>
</evidence>
<reference evidence="2" key="1">
    <citation type="submission" date="2022-03" db="EMBL/GenBank/DDBJ databases">
        <authorList>
            <person name="Sayadi A."/>
        </authorList>
    </citation>
    <scope>NUCLEOTIDE SEQUENCE</scope>
</reference>
<dbReference type="EMBL" id="CAKOFQ010006713">
    <property type="protein sequence ID" value="CAH1964220.1"/>
    <property type="molecule type" value="Genomic_DNA"/>
</dbReference>
<proteinExistence type="predicted"/>
<comment type="caution">
    <text evidence="2">The sequence shown here is derived from an EMBL/GenBank/DDBJ whole genome shotgun (WGS) entry which is preliminary data.</text>
</comment>
<keyword evidence="3" id="KW-1185">Reference proteome</keyword>
<name>A0A9P0K5V4_ACAOB</name>
<organism evidence="2 3">
    <name type="scientific">Acanthoscelides obtectus</name>
    <name type="common">Bean weevil</name>
    <name type="synonym">Bruchus obtectus</name>
    <dbReference type="NCBI Taxonomy" id="200917"/>
    <lineage>
        <taxon>Eukaryota</taxon>
        <taxon>Metazoa</taxon>
        <taxon>Ecdysozoa</taxon>
        <taxon>Arthropoda</taxon>
        <taxon>Hexapoda</taxon>
        <taxon>Insecta</taxon>
        <taxon>Pterygota</taxon>
        <taxon>Neoptera</taxon>
        <taxon>Endopterygota</taxon>
        <taxon>Coleoptera</taxon>
        <taxon>Polyphaga</taxon>
        <taxon>Cucujiformia</taxon>
        <taxon>Chrysomeloidea</taxon>
        <taxon>Chrysomelidae</taxon>
        <taxon>Bruchinae</taxon>
        <taxon>Bruchini</taxon>
        <taxon>Acanthoscelides</taxon>
    </lineage>
</organism>
<dbReference type="AlphaFoldDB" id="A0A9P0K5V4"/>
<evidence type="ECO:0000313" key="2">
    <source>
        <dbReference type="EMBL" id="CAH1964220.1"/>
    </source>
</evidence>
<dbReference type="Proteomes" id="UP001152888">
    <property type="component" value="Unassembled WGS sequence"/>
</dbReference>
<gene>
    <name evidence="2" type="ORF">ACAOBT_LOCUS5673</name>
</gene>
<dbReference type="OrthoDB" id="10473461at2759"/>